<reference evidence="2 3" key="1">
    <citation type="submission" date="2016-11" db="EMBL/GenBank/DDBJ databases">
        <title>Draft Genome Sequences of Nine Cyanobacterial Strains from Diverse Habitats.</title>
        <authorList>
            <person name="Zhu T."/>
            <person name="Hou S."/>
            <person name="Lu X."/>
            <person name="Hess W.R."/>
        </authorList>
    </citation>
    <scope>NUCLEOTIDE SEQUENCE [LARGE SCALE GENOMIC DNA]</scope>
    <source>
        <strain evidence="2 3">NIES-30</strain>
    </source>
</reference>
<proteinExistence type="predicted"/>
<gene>
    <name evidence="2" type="ORF">NIES30_25685</name>
</gene>
<dbReference type="AlphaFoldDB" id="A0A1U7IXM5"/>
<name>A0A1U7IXM5_9CYAN</name>
<dbReference type="PANTHER" id="PTHR39639:SF1">
    <property type="entry name" value="DUF262 DOMAIN-CONTAINING PROTEIN"/>
    <property type="match status" value="1"/>
</dbReference>
<evidence type="ECO:0000259" key="1">
    <source>
        <dbReference type="Pfam" id="PF03235"/>
    </source>
</evidence>
<accession>A0A1U7IXM5</accession>
<feature type="domain" description="GmrSD restriction endonucleases N-terminal" evidence="1">
    <location>
        <begin position="47"/>
        <end position="199"/>
    </location>
</feature>
<dbReference type="Pfam" id="PF03235">
    <property type="entry name" value="GmrSD_N"/>
    <property type="match status" value="1"/>
</dbReference>
<dbReference type="EMBL" id="MRCG01000039">
    <property type="protein sequence ID" value="OKH43047.1"/>
    <property type="molecule type" value="Genomic_DNA"/>
</dbReference>
<dbReference type="STRING" id="549789.NIES30_25685"/>
<dbReference type="InterPro" id="IPR004919">
    <property type="entry name" value="GmrSD_N"/>
</dbReference>
<sequence length="390" mass="45870">MAQMTMFDEIESVGQENEDDVIVNLADFQQAVIWGTDWTTDTIVNQLNKGNIDLDPKFQRREAWTPPRKSRFIESLILGLPIPQIILAERKDKKGTYIVIDGKQRLISIRQFFSKLHDEEFPRLKLTGLNSLSILNQLSFIDLEGNPVLEDYATAIENQTIRTIVIRNWPNEEFLYNVFLRLNTGSLPLAPQELRQALHPGKFIDFADEFSIQSNQIQKILNIKKPDYRMRDVELVIRYFAFKYYAEEYTGNLKNFFDTTVKKLNKSWKKRENEIENHAQDLNSAIDFTYAIWDKNAFRKWKDGKYQGRFNRAVFDIMVYYFSDHAVRSAVEDYTKIESKFRDLCKDDVEFLNSFETSTKNLQPTNKRYATWGQALREVTNYDVIIPKID</sequence>
<protein>
    <recommendedName>
        <fullName evidence="1">GmrSD restriction endonucleases N-terminal domain-containing protein</fullName>
    </recommendedName>
</protein>
<comment type="caution">
    <text evidence="2">The sequence shown here is derived from an EMBL/GenBank/DDBJ whole genome shotgun (WGS) entry which is preliminary data.</text>
</comment>
<organism evidence="2 3">
    <name type="scientific">Phormidium tenue NIES-30</name>
    <dbReference type="NCBI Taxonomy" id="549789"/>
    <lineage>
        <taxon>Bacteria</taxon>
        <taxon>Bacillati</taxon>
        <taxon>Cyanobacteriota</taxon>
        <taxon>Cyanophyceae</taxon>
        <taxon>Oscillatoriophycideae</taxon>
        <taxon>Oscillatoriales</taxon>
        <taxon>Oscillatoriaceae</taxon>
        <taxon>Phormidium</taxon>
    </lineage>
</organism>
<keyword evidence="3" id="KW-1185">Reference proteome</keyword>
<evidence type="ECO:0000313" key="2">
    <source>
        <dbReference type="EMBL" id="OKH43047.1"/>
    </source>
</evidence>
<dbReference type="Proteomes" id="UP000185557">
    <property type="component" value="Unassembled WGS sequence"/>
</dbReference>
<dbReference type="PANTHER" id="PTHR39639">
    <property type="entry name" value="CHROMOSOME 16, WHOLE GENOME SHOTGUN SEQUENCE"/>
    <property type="match status" value="1"/>
</dbReference>
<evidence type="ECO:0000313" key="3">
    <source>
        <dbReference type="Proteomes" id="UP000185557"/>
    </source>
</evidence>